<reference evidence="1 2" key="1">
    <citation type="submission" date="2016-10" db="EMBL/GenBank/DDBJ databases">
        <authorList>
            <person name="de Groot N.N."/>
        </authorList>
    </citation>
    <scope>NUCLEOTIDE SEQUENCE [LARGE SCALE GENOMIC DNA]</scope>
    <source>
        <strain evidence="1 2">OK461</strain>
    </source>
</reference>
<accession>A0A1I2RR65</accession>
<dbReference type="AlphaFoldDB" id="A0A1I2RR65"/>
<proteinExistence type="predicted"/>
<evidence type="ECO:0008006" key="3">
    <source>
        <dbReference type="Google" id="ProtNLM"/>
    </source>
</evidence>
<evidence type="ECO:0000313" key="2">
    <source>
        <dbReference type="Proteomes" id="UP000181942"/>
    </source>
</evidence>
<gene>
    <name evidence="1" type="ORF">SAMN02787118_120145</name>
</gene>
<sequence>MGPTSVDRHDFPATGLRVAVPVSQEHPSHYAVRDLVSELISQGAVGKPITTPPLISRAIAKAQVSLPRRWRRRQEPVIVPMMGARFDQLYAAGLKGDVVPYCWDVWEPSWPLWVRRLRPLRPPAVFVTAQQSARFLGDALPQSQVIHLPEATRMARHDSGTCLAARTVGVLELGRRHPVWHEAVTEPLRRRSPLPHLYEAGPGRLVYPDEHALRRGLSQAMVSVCFPSSLTHPQRSGNVETMTQRYLESMASGCLVLGQAPPELVSLMGFNPVIEIDWRDPVQQVLDILASPSRWQPAVDRALSRLQEVGDWSVRVRAALERIRIIGLL</sequence>
<name>A0A1I2RR65_9ACTN</name>
<organism evidence="1 2">
    <name type="scientific">Streptomyces mirabilis</name>
    <dbReference type="NCBI Taxonomy" id="68239"/>
    <lineage>
        <taxon>Bacteria</taxon>
        <taxon>Bacillati</taxon>
        <taxon>Actinomycetota</taxon>
        <taxon>Actinomycetes</taxon>
        <taxon>Kitasatosporales</taxon>
        <taxon>Streptomycetaceae</taxon>
        <taxon>Streptomyces</taxon>
    </lineage>
</organism>
<dbReference type="Proteomes" id="UP000181942">
    <property type="component" value="Unassembled WGS sequence"/>
</dbReference>
<dbReference type="EMBL" id="FONR01000020">
    <property type="protein sequence ID" value="SFG43154.1"/>
    <property type="molecule type" value="Genomic_DNA"/>
</dbReference>
<protein>
    <recommendedName>
        <fullName evidence="3">Glycosyl transferases group 1</fullName>
    </recommendedName>
</protein>
<evidence type="ECO:0000313" key="1">
    <source>
        <dbReference type="EMBL" id="SFG43154.1"/>
    </source>
</evidence>